<dbReference type="Proteomes" id="UP000790787">
    <property type="component" value="Chromosome 15"/>
</dbReference>
<reference evidence="2" key="2">
    <citation type="submission" date="2025-08" db="UniProtKB">
        <authorList>
            <consortium name="RefSeq"/>
        </authorList>
    </citation>
    <scope>IDENTIFICATION</scope>
    <source>
        <tissue evidence="2">Leaf</tissue>
    </source>
</reference>
<reference evidence="1" key="1">
    <citation type="journal article" date="2014" name="Nat. Commun.">
        <title>The tobacco genome sequence and its comparison with those of tomato and potato.</title>
        <authorList>
            <person name="Sierro N."/>
            <person name="Battey J.N."/>
            <person name="Ouadi S."/>
            <person name="Bakaher N."/>
            <person name="Bovet L."/>
            <person name="Willig A."/>
            <person name="Goepfert S."/>
            <person name="Peitsch M.C."/>
            <person name="Ivanov N.V."/>
        </authorList>
    </citation>
    <scope>NUCLEOTIDE SEQUENCE [LARGE SCALE GENOMIC DNA]</scope>
</reference>
<organism evidence="1 2">
    <name type="scientific">Nicotiana tabacum</name>
    <name type="common">Common tobacco</name>
    <dbReference type="NCBI Taxonomy" id="4097"/>
    <lineage>
        <taxon>Eukaryota</taxon>
        <taxon>Viridiplantae</taxon>
        <taxon>Streptophyta</taxon>
        <taxon>Embryophyta</taxon>
        <taxon>Tracheophyta</taxon>
        <taxon>Spermatophyta</taxon>
        <taxon>Magnoliopsida</taxon>
        <taxon>eudicotyledons</taxon>
        <taxon>Gunneridae</taxon>
        <taxon>Pentapetalae</taxon>
        <taxon>asterids</taxon>
        <taxon>lamiids</taxon>
        <taxon>Solanales</taxon>
        <taxon>Solanaceae</taxon>
        <taxon>Nicotianoideae</taxon>
        <taxon>Nicotianeae</taxon>
        <taxon>Nicotiana</taxon>
    </lineage>
</organism>
<protein>
    <submittedName>
        <fullName evidence="2">Uncharacterized protein LOC142169809</fullName>
    </submittedName>
</protein>
<proteinExistence type="predicted"/>
<keyword evidence="1" id="KW-1185">Reference proteome</keyword>
<sequence length="151" mass="17139">MTSKIGTGETLFSLIYGAEALIPVEIGDPSMIFTQATDESNGEEMRTNLDLLEEKREAALIRMEAQKQIIERYYNRKAHLRYFKIGDFVLKKVFQTTKATSAGKLSSNWEGPYKIQSIAGKGAYELETMEGKEMDQMEGTIKCLRFHISKL</sequence>
<evidence type="ECO:0000313" key="1">
    <source>
        <dbReference type="Proteomes" id="UP000790787"/>
    </source>
</evidence>
<accession>A0AC58SS67</accession>
<dbReference type="RefSeq" id="XP_075087829.1">
    <property type="nucleotide sequence ID" value="XM_075231728.1"/>
</dbReference>
<evidence type="ECO:0000313" key="2">
    <source>
        <dbReference type="RefSeq" id="XP_075087829.1"/>
    </source>
</evidence>
<gene>
    <name evidence="2" type="primary">LOC142169809</name>
</gene>
<name>A0AC58SS67_TOBAC</name>